<evidence type="ECO:0000256" key="1">
    <source>
        <dbReference type="SAM" id="Phobius"/>
    </source>
</evidence>
<protein>
    <recommendedName>
        <fullName evidence="4">Transmembrane protein</fullName>
    </recommendedName>
</protein>
<accession>A0A8S1RWZ0</accession>
<gene>
    <name evidence="2" type="ORF">PSON_ATCC_30995.1.T3580006</name>
</gene>
<dbReference type="AlphaFoldDB" id="A0A8S1RWZ0"/>
<comment type="caution">
    <text evidence="2">The sequence shown here is derived from an EMBL/GenBank/DDBJ whole genome shotgun (WGS) entry which is preliminary data.</text>
</comment>
<evidence type="ECO:0008006" key="4">
    <source>
        <dbReference type="Google" id="ProtNLM"/>
    </source>
</evidence>
<dbReference type="EMBL" id="CAJJDN010000358">
    <property type="protein sequence ID" value="CAD8131014.1"/>
    <property type="molecule type" value="Genomic_DNA"/>
</dbReference>
<evidence type="ECO:0000313" key="2">
    <source>
        <dbReference type="EMBL" id="CAD8131014.1"/>
    </source>
</evidence>
<keyword evidence="1" id="KW-0812">Transmembrane</keyword>
<keyword evidence="1" id="KW-1133">Transmembrane helix</keyword>
<proteinExistence type="predicted"/>
<name>A0A8S1RWZ0_9CILI</name>
<dbReference type="Proteomes" id="UP000692954">
    <property type="component" value="Unassembled WGS sequence"/>
</dbReference>
<keyword evidence="3" id="KW-1185">Reference proteome</keyword>
<sequence length="215" mass="25128">MMKKARIYQVMKNHKNNLSLQFTDFHHQVQIGKNMINLVKKPDQSGPSKFDAAVILIIIFMVGLAGFGLLKHYNVVIPEKPIENNVRVSPQLVHPKESVVQDVFNKISEGLQNLGQDKVVKQIPKEDEKTLDEVLDNYLSKIEQYTLKNSLDQQNQCFNAYKPIFKQKSINITQILQYSQIYQRNQMLNCKNFILYSHNQYLLILLKMLKNYMKK</sequence>
<organism evidence="2 3">
    <name type="scientific">Paramecium sonneborni</name>
    <dbReference type="NCBI Taxonomy" id="65129"/>
    <lineage>
        <taxon>Eukaryota</taxon>
        <taxon>Sar</taxon>
        <taxon>Alveolata</taxon>
        <taxon>Ciliophora</taxon>
        <taxon>Intramacronucleata</taxon>
        <taxon>Oligohymenophorea</taxon>
        <taxon>Peniculida</taxon>
        <taxon>Parameciidae</taxon>
        <taxon>Paramecium</taxon>
    </lineage>
</organism>
<keyword evidence="1" id="KW-0472">Membrane</keyword>
<feature type="transmembrane region" description="Helical" evidence="1">
    <location>
        <begin position="50"/>
        <end position="70"/>
    </location>
</feature>
<reference evidence="2" key="1">
    <citation type="submission" date="2021-01" db="EMBL/GenBank/DDBJ databases">
        <authorList>
            <consortium name="Genoscope - CEA"/>
            <person name="William W."/>
        </authorList>
    </citation>
    <scope>NUCLEOTIDE SEQUENCE</scope>
</reference>
<evidence type="ECO:0000313" key="3">
    <source>
        <dbReference type="Proteomes" id="UP000692954"/>
    </source>
</evidence>